<organism evidence="1">
    <name type="scientific">Ovis aries</name>
    <name type="common">Sheep</name>
    <dbReference type="NCBI Taxonomy" id="9940"/>
    <lineage>
        <taxon>Eukaryota</taxon>
        <taxon>Metazoa</taxon>
        <taxon>Chordata</taxon>
        <taxon>Craniata</taxon>
        <taxon>Vertebrata</taxon>
        <taxon>Euteleostomi</taxon>
        <taxon>Mammalia</taxon>
        <taxon>Eutheria</taxon>
        <taxon>Laurasiatheria</taxon>
        <taxon>Artiodactyla</taxon>
        <taxon>Ruminantia</taxon>
        <taxon>Pecora</taxon>
        <taxon>Bovidae</taxon>
        <taxon>Caprinae</taxon>
        <taxon>Ovis</taxon>
    </lineage>
</organism>
<reference evidence="1" key="2">
    <citation type="submission" date="2025-08" db="UniProtKB">
        <authorList>
            <consortium name="Ensembl"/>
        </authorList>
    </citation>
    <scope>IDENTIFICATION</scope>
</reference>
<evidence type="ECO:0000313" key="1">
    <source>
        <dbReference type="Ensembl" id="ENSOARP00020018249.2"/>
    </source>
</evidence>
<protein>
    <submittedName>
        <fullName evidence="1">WNK lysine deficient protein kinase 1</fullName>
    </submittedName>
</protein>
<reference evidence="1" key="1">
    <citation type="submission" date="2020-11" db="EMBL/GenBank/DDBJ databases">
        <authorList>
            <person name="Davenport K.M."/>
            <person name="Bickhart D.M."/>
            <person name="Smith T.P.L."/>
            <person name="Murdoch B.M."/>
            <person name="Rosen B.D."/>
        </authorList>
    </citation>
    <scope>NUCLEOTIDE SEQUENCE [LARGE SCALE GENOMIC DNA]</scope>
    <source>
        <strain evidence="1">OAR_USU_Benz2616</strain>
    </source>
</reference>
<reference evidence="1" key="3">
    <citation type="submission" date="2025-09" db="UniProtKB">
        <authorList>
            <consortium name="Ensembl"/>
        </authorList>
    </citation>
    <scope>IDENTIFICATION</scope>
</reference>
<proteinExistence type="predicted"/>
<accession>A0AC11BQ33</accession>
<dbReference type="Ensembl" id="ENSOART00020022037.2">
    <property type="protein sequence ID" value="ENSOARP00020018249.2"/>
    <property type="gene ID" value="ENSOARG00020014299.2"/>
</dbReference>
<name>A0AC11BQ33_SHEEP</name>
<sequence>MSGGAADQQSSAPGSLFLSPPAPAPKNGSSSDSSVGEKLGAAAADAAAGRTEEYRRRRHTMDKDSRGAAATTTTEHRFFRRSVICDSNATALELPGLPLPLPQPGAAAVVPQRSPPEPPREETLTPAAAAQVAQQPPAAAAAPLEEPVAAGPATSSAPGSAGRDRQAVQPGPAGSREEPQSSRSGSGGGSAKEPQEERSQQQDDIEELETKAVGMSNDGRFLKFDIEIGRGSFKTVYKGLDTETTVEVAWCELQDRKLTKSERQRFKEEAEMLKGLQHPNIVRFYDSWESTVKGKKCIVLVTELMTSGTLKTYLKRFKVMKIKVLRSWCRQILKGLQFLHTRTPPIIHRDLKCDNIFITGPTGSVKIGDLGLATLKRASFAKSVIGTPEFMAPEMYEEKYDESVDVYAFGMCMLEMATSEYPYSECQNAAQIYRRVTSGVKPASFDKVAIPEVKEIIEGCIRQNKDERYSIKDLLNHAFFQEETGVRVELAEEDDGEKIAIKLWLRIEDIKKLKGKYKDNEAIEFSFDLEKDVPEDVAQEMVDSGYVCEGDHKTMAKAIKDRVSLIKRKREQRQLVREEQEKRKQEESSLKQQVEQQPSTAQAGVQQPPATSTGGPAASAASASVSTQVEPEEPEADQHQQLQYQQPGVSVISDGTVDSGQGSSVFTESRVSSQQTVSYGSQHEQAPSTGALPGHTASVVQAQAQPHAVYPPSSLAQGQSQGQPSSSSLTGVPSSQPMQHSQQQGVQPTAPSQQVAQYPLPQTSAPSEAAIAQPMSQPPPPQALPHVSAGKQLPVSQPVPTLQGEPQIPVATQPSVVPVHAGAHFLPVGQPLPPSLLPQYPVSQLPSAPPHVSVAQPGFPPLPVTMAAGVSQPLLTLASSAAAAAVPGAPAVVPSQLPALLQPVTQLPSQAHPQLLQPAVQSMGIPASLGQTAEAPLPPGDILYQSTQVVSQVAPPEPAPGAQPQPAQPATVVSSIDSAHSDVASGMSDGNENVPSSSGRHEGRTTKRLHRKSIRSRSRHEKPSRPKLRILNVSNKGDRVVECQLETHNRKMVTFKFDLDGDNPEEIATIMVNNDFILALERDAFVEQVREIIEKADEMLSEDVSVEPEGDQSLESLHGKDDYGFSGAQKLEGEFKQPIPASSMPQQIGVPASSLTQVVHSAGRRFIVSPVPESRLRESKLFTEISDTVAASTSAGPGMNLSHSASSLSLQQAFSELRHARMAEGPSTAPPHFGQTGPVFPAVPPTLSSAPGAPAAAAAASVSAPAPSHPLSDVATSAIQAEVTVAPGTGVMPPSGLPVPAVSESPAPSSVAPSVTIPAVLSALPAPQAAQAPTPGGGASSAGTFPSAPTSLTPASAVGSAVASAAQLPPVPSQPSIGSSTGVAMLTAMPAATLGPSLTAPPSLALSSSTSAPALAETVLVSAHALDKAAHSSTTGLALSLPATSSSPAPGAGVSSAVSQPAAAAHPLVLPSVVTSTPVLSQAGPMSTPLLPQVPGIPPLVQPVVSVPAVQQTLVHSQPQPALLPNQPHTHCPEIDADTQPKAPGIDDIKTLEEKLRSLFSEHGSSGAQHAPISLESSLTVETAVTAGLPTTAVAPSKPLTSTASTCLPPTSLPLGAAGLSVIPTVTPGQVSTPVSSAPGVKLETAPAKPPLTKPPVLPVGTELPAGTPPSEQLPPFPGPSLTQPPQPLGDLDAQLRRTLSPETGVLTSAVGPVSVVAPTAVVETGAQLPKDAVSVSQVTEAPTSTAGVLKMGRFQVSVAMDDPQKEGKSKSEDAKSVHFESSTSESSVLSSSSPESTVVKAEPSGLAVRGTSADMPDSARQPPASEAGQPSKVGRFQVTTTASRVGRFSVSRTEDKMAEVKGEEPVVSPPFMDSEHDIPPSVTPKKEKPELSEPSHLNGPSSDLEAAFLSRDADAGSGSPHSPPQLSSKSLPAQSLSQSLSNSFNSSYMSSDNESDIEDEDLKLELRRLREKHLKEIQDLQSRQKHEIESLYTKLGKVPPAVIIPPAAPLAGRRRRPTKSKGSKSSRSSSLGNKSPGPGTLSGQSAASVLHPQQTLPAPGSIPETGPNQLLQPVKPSPSSDNVYSAFTSDGAISVPSLSAPGQGTSSTNAVGGAVSSQATPAPPPAVTSSRKGTFTDDLHKLVDNWARDAMSFSGRRGSKGHVSYEGPGMARKFSAPGQLCVSMTSNLGGSAPGSAVSATSLGHFPKSMCPPQQYGFPAPPFGTQWSGTGGPAPQPLSQFQSVGTASLQNFNISNLQKSISNPPGSNLRTT</sequence>
<gene>
    <name evidence="1" type="primary">WNK1</name>
</gene>